<accession>A0A5M6BW98</accession>
<feature type="region of interest" description="Disordered" evidence="5">
    <location>
        <begin position="1"/>
        <end position="33"/>
    </location>
</feature>
<organism evidence="6 7">
    <name type="scientific">Kwoniella shandongensis</name>
    <dbReference type="NCBI Taxonomy" id="1734106"/>
    <lineage>
        <taxon>Eukaryota</taxon>
        <taxon>Fungi</taxon>
        <taxon>Dikarya</taxon>
        <taxon>Basidiomycota</taxon>
        <taxon>Agaricomycotina</taxon>
        <taxon>Tremellomycetes</taxon>
        <taxon>Tremellales</taxon>
        <taxon>Cryptococcaceae</taxon>
        <taxon>Kwoniella</taxon>
    </lineage>
</organism>
<dbReference type="AlphaFoldDB" id="A0A5M6BW98"/>
<dbReference type="PANTHER" id="PTHR47677:SF1">
    <property type="entry name" value="CYTOCHROME C OXIDASE ASSEMBLY FACTOR 6"/>
    <property type="match status" value="1"/>
</dbReference>
<dbReference type="Gene3D" id="1.10.10.140">
    <property type="entry name" value="Cytochrome c oxidase, subunit VIb"/>
    <property type="match status" value="1"/>
</dbReference>
<dbReference type="GeneID" id="43591108"/>
<dbReference type="OrthoDB" id="5545577at2759"/>
<dbReference type="RefSeq" id="XP_031858723.1">
    <property type="nucleotide sequence ID" value="XM_032006942.1"/>
</dbReference>
<dbReference type="InterPro" id="IPR036549">
    <property type="entry name" value="CX6/COA6-like_sf"/>
</dbReference>
<evidence type="ECO:0000256" key="4">
    <source>
        <dbReference type="ARBA" id="ARBA00023157"/>
    </source>
</evidence>
<feature type="region of interest" description="Disordered" evidence="5">
    <location>
        <begin position="108"/>
        <end position="131"/>
    </location>
</feature>
<sequence length="131" mass="14415">MFGFGSSSSSSSSSSSASSAEIEAPAPTRQQRQQCWSTRDAYFACLDKNKVYVPGDEVKKDDKGKEVQGGFCSEERVGYENACGKSWIDYFNKRRILELRRQATIHAAEQSGNQQAADAWRSVSGTSQNAK</sequence>
<protein>
    <submittedName>
        <fullName evidence="6">Uncharacterized protein</fullName>
    </submittedName>
</protein>
<dbReference type="GO" id="GO:0005739">
    <property type="term" value="C:mitochondrion"/>
    <property type="evidence" value="ECO:0007669"/>
    <property type="project" value="UniProtKB-SubCell"/>
</dbReference>
<name>A0A5M6BW98_9TREE</name>
<keyword evidence="3" id="KW-0496">Mitochondrion</keyword>
<dbReference type="InterPro" id="IPR048280">
    <property type="entry name" value="COX6B-like"/>
</dbReference>
<evidence type="ECO:0000313" key="6">
    <source>
        <dbReference type="EMBL" id="WWD18118.1"/>
    </source>
</evidence>
<dbReference type="InterPro" id="IPR048281">
    <property type="entry name" value="COA6_fun"/>
</dbReference>
<dbReference type="KEGG" id="ksn:43591108"/>
<gene>
    <name evidence="6" type="ORF">CI109_102567</name>
</gene>
<reference evidence="6" key="1">
    <citation type="submission" date="2017-08" db="EMBL/GenBank/DDBJ databases">
        <authorList>
            <person name="Cuomo C."/>
            <person name="Billmyre B."/>
            <person name="Heitman J."/>
        </authorList>
    </citation>
    <scope>NUCLEOTIDE SEQUENCE</scope>
    <source>
        <strain evidence="6">CBS 12478</strain>
    </source>
</reference>
<evidence type="ECO:0000256" key="1">
    <source>
        <dbReference type="ARBA" id="ARBA00004173"/>
    </source>
</evidence>
<dbReference type="SUPFAM" id="SSF47694">
    <property type="entry name" value="Cytochrome c oxidase subunit h"/>
    <property type="match status" value="1"/>
</dbReference>
<dbReference type="EMBL" id="CP144054">
    <property type="protein sequence ID" value="WWD18118.1"/>
    <property type="molecule type" value="Genomic_DNA"/>
</dbReference>
<evidence type="ECO:0000256" key="2">
    <source>
        <dbReference type="ARBA" id="ARBA00006425"/>
    </source>
</evidence>
<keyword evidence="4" id="KW-1015">Disulfide bond</keyword>
<comment type="similarity">
    <text evidence="2">Belongs to the cytochrome c oxidase subunit 6B family.</text>
</comment>
<dbReference type="Pfam" id="PF02297">
    <property type="entry name" value="COX6B"/>
    <property type="match status" value="1"/>
</dbReference>
<comment type="subcellular location">
    <subcellularLocation>
        <location evidence="1">Mitochondrion</location>
    </subcellularLocation>
</comment>
<evidence type="ECO:0000256" key="3">
    <source>
        <dbReference type="ARBA" id="ARBA00023128"/>
    </source>
</evidence>
<evidence type="ECO:0000313" key="7">
    <source>
        <dbReference type="Proteomes" id="UP000322225"/>
    </source>
</evidence>
<proteinExistence type="inferred from homology"/>
<dbReference type="PANTHER" id="PTHR47677">
    <property type="entry name" value="CYTOCHROME C OXIDASE ASSEMBLY FACTOR 6"/>
    <property type="match status" value="1"/>
</dbReference>
<keyword evidence="7" id="KW-1185">Reference proteome</keyword>
<reference evidence="6" key="2">
    <citation type="submission" date="2024-01" db="EMBL/GenBank/DDBJ databases">
        <title>Comparative genomics of Cryptococcus and Kwoniella reveals pathogenesis evolution and contrasting modes of karyotype evolution via chromosome fusion or intercentromeric recombination.</title>
        <authorList>
            <person name="Coelho M.A."/>
            <person name="David-Palma M."/>
            <person name="Shea T."/>
            <person name="Bowers K."/>
            <person name="McGinley-Smith S."/>
            <person name="Mohammad A.W."/>
            <person name="Gnirke A."/>
            <person name="Yurkov A.M."/>
            <person name="Nowrousian M."/>
            <person name="Sun S."/>
            <person name="Cuomo C.A."/>
            <person name="Heitman J."/>
        </authorList>
    </citation>
    <scope>NUCLEOTIDE SEQUENCE</scope>
    <source>
        <strain evidence="6">CBS 12478</strain>
    </source>
</reference>
<feature type="compositionally biased region" description="Low complexity" evidence="5">
    <location>
        <begin position="1"/>
        <end position="20"/>
    </location>
</feature>
<dbReference type="Proteomes" id="UP000322225">
    <property type="component" value="Chromosome 4"/>
</dbReference>
<evidence type="ECO:0000256" key="5">
    <source>
        <dbReference type="SAM" id="MobiDB-lite"/>
    </source>
</evidence>